<evidence type="ECO:0000313" key="15">
    <source>
        <dbReference type="Proteomes" id="UP000243589"/>
    </source>
</evidence>
<dbReference type="InterPro" id="IPR050616">
    <property type="entry name" value="CPA3_Na-H_Antiporter_A"/>
</dbReference>
<dbReference type="InterPro" id="IPR007182">
    <property type="entry name" value="MnhB"/>
</dbReference>
<evidence type="ECO:0000256" key="6">
    <source>
        <dbReference type="ARBA" id="ARBA00023136"/>
    </source>
</evidence>
<evidence type="ECO:0000259" key="13">
    <source>
        <dbReference type="Pfam" id="PF20501"/>
    </source>
</evidence>
<proteinExistence type="predicted"/>
<feature type="transmembrane region" description="Helical" evidence="9">
    <location>
        <begin position="820"/>
        <end position="839"/>
    </location>
</feature>
<feature type="transmembrane region" description="Helical" evidence="9">
    <location>
        <begin position="918"/>
        <end position="940"/>
    </location>
</feature>
<evidence type="ECO:0000259" key="10">
    <source>
        <dbReference type="Pfam" id="PF00361"/>
    </source>
</evidence>
<feature type="transmembrane region" description="Helical" evidence="9">
    <location>
        <begin position="757"/>
        <end position="774"/>
    </location>
</feature>
<feature type="transmembrane region" description="Helical" evidence="9">
    <location>
        <begin position="46"/>
        <end position="67"/>
    </location>
</feature>
<dbReference type="Pfam" id="PF20501">
    <property type="entry name" value="MbhE"/>
    <property type="match status" value="1"/>
</dbReference>
<feature type="domain" description="Na+/H+ antiporter MnhB subunit-related protein" evidence="11">
    <location>
        <begin position="818"/>
        <end position="934"/>
    </location>
</feature>
<feature type="transmembrane region" description="Helical" evidence="9">
    <location>
        <begin position="577"/>
        <end position="599"/>
    </location>
</feature>
<dbReference type="AlphaFoldDB" id="A0A150H877"/>
<dbReference type="PANTHER" id="PTHR43373:SF1">
    <property type="entry name" value="NA(+)_H(+) ANTIPORTER SUBUNIT A"/>
    <property type="match status" value="1"/>
</dbReference>
<feature type="transmembrane region" description="Helical" evidence="9">
    <location>
        <begin position="661"/>
        <end position="678"/>
    </location>
</feature>
<feature type="domain" description="NADH:quinone oxidoreductase/Mrp antiporter transmembrane" evidence="10">
    <location>
        <begin position="140"/>
        <end position="426"/>
    </location>
</feature>
<comment type="caution">
    <text evidence="14">The sequence shown here is derived from an EMBL/GenBank/DDBJ whole genome shotgun (WGS) entry which is preliminary data.</text>
</comment>
<feature type="transmembrane region" description="Helical" evidence="9">
    <location>
        <begin position="876"/>
        <end position="898"/>
    </location>
</feature>
<feature type="transmembrane region" description="Helical" evidence="9">
    <location>
        <begin position="279"/>
        <end position="303"/>
    </location>
</feature>
<dbReference type="PANTHER" id="PTHR43373">
    <property type="entry name" value="NA(+)/H(+) ANTIPORTER SUBUNIT"/>
    <property type="match status" value="1"/>
</dbReference>
<comment type="subcellular location">
    <subcellularLocation>
        <location evidence="1">Cell membrane</location>
        <topology evidence="1">Multi-pass membrane protein</topology>
    </subcellularLocation>
    <subcellularLocation>
        <location evidence="7">Membrane</location>
        <topology evidence="7">Multi-pass membrane protein</topology>
    </subcellularLocation>
</comment>
<dbReference type="PATRIC" id="fig|479117.4.peg.1341"/>
<name>A0A150H877_9MICO</name>
<feature type="transmembrane region" description="Helical" evidence="9">
    <location>
        <begin position="122"/>
        <end position="139"/>
    </location>
</feature>
<feature type="transmembrane region" description="Helical" evidence="9">
    <location>
        <begin position="214"/>
        <end position="231"/>
    </location>
</feature>
<feature type="region of interest" description="Disordered" evidence="8">
    <location>
        <begin position="974"/>
        <end position="1021"/>
    </location>
</feature>
<dbReference type="InterPro" id="IPR046806">
    <property type="entry name" value="MrpA_C/MbhE"/>
</dbReference>
<feature type="transmembrane region" description="Helical" evidence="9">
    <location>
        <begin position="175"/>
        <end position="194"/>
    </location>
</feature>
<evidence type="ECO:0000256" key="7">
    <source>
        <dbReference type="RuleBase" id="RU000320"/>
    </source>
</evidence>
<evidence type="ECO:0000256" key="8">
    <source>
        <dbReference type="SAM" id="MobiDB-lite"/>
    </source>
</evidence>
<dbReference type="Pfam" id="PF04039">
    <property type="entry name" value="MnhB"/>
    <property type="match status" value="1"/>
</dbReference>
<dbReference type="Pfam" id="PF00361">
    <property type="entry name" value="Proton_antipo_M"/>
    <property type="match status" value="1"/>
</dbReference>
<gene>
    <name evidence="14" type="primary">mrpA_2</name>
    <name evidence="14" type="ORF">Bravens_01350</name>
</gene>
<dbReference type="InterPro" id="IPR001750">
    <property type="entry name" value="ND/Mrp_TM"/>
</dbReference>
<dbReference type="Pfam" id="PF13244">
    <property type="entry name" value="MbhD"/>
    <property type="match status" value="1"/>
</dbReference>
<dbReference type="NCBIfam" id="NF009290">
    <property type="entry name" value="PRK12650.1"/>
    <property type="match status" value="1"/>
</dbReference>
<feature type="transmembrane region" description="Helical" evidence="9">
    <location>
        <begin position="252"/>
        <end position="273"/>
    </location>
</feature>
<dbReference type="InterPro" id="IPR025383">
    <property type="entry name" value="MrpA_C/MbhD"/>
</dbReference>
<keyword evidence="3" id="KW-1003">Cell membrane</keyword>
<feature type="transmembrane region" description="Helical" evidence="9">
    <location>
        <begin position="20"/>
        <end position="39"/>
    </location>
</feature>
<feature type="transmembrane region" description="Helical" evidence="9">
    <location>
        <begin position="414"/>
        <end position="441"/>
    </location>
</feature>
<protein>
    <submittedName>
        <fullName evidence="14">Na(+)/H(+) antiporter subunit A</fullName>
    </submittedName>
</protein>
<evidence type="ECO:0000259" key="11">
    <source>
        <dbReference type="Pfam" id="PF04039"/>
    </source>
</evidence>
<keyword evidence="6 9" id="KW-0472">Membrane</keyword>
<dbReference type="Proteomes" id="UP000243589">
    <property type="component" value="Unassembled WGS sequence"/>
</dbReference>
<dbReference type="PRINTS" id="PR01434">
    <property type="entry name" value="NADHDHGNASE5"/>
</dbReference>
<evidence type="ECO:0000256" key="1">
    <source>
        <dbReference type="ARBA" id="ARBA00004651"/>
    </source>
</evidence>
<evidence type="ECO:0000256" key="4">
    <source>
        <dbReference type="ARBA" id="ARBA00022692"/>
    </source>
</evidence>
<feature type="transmembrane region" description="Helical" evidence="9">
    <location>
        <begin position="310"/>
        <end position="332"/>
    </location>
</feature>
<feature type="transmembrane region" description="Helical" evidence="9">
    <location>
        <begin position="461"/>
        <end position="483"/>
    </location>
</feature>
<evidence type="ECO:0000256" key="3">
    <source>
        <dbReference type="ARBA" id="ARBA00022475"/>
    </source>
</evidence>
<evidence type="ECO:0000256" key="9">
    <source>
        <dbReference type="SAM" id="Phobius"/>
    </source>
</evidence>
<dbReference type="EMBL" id="LQQC01000010">
    <property type="protein sequence ID" value="KXZ58307.1"/>
    <property type="molecule type" value="Genomic_DNA"/>
</dbReference>
<feature type="transmembrane region" description="Helical" evidence="9">
    <location>
        <begin position="87"/>
        <end position="110"/>
    </location>
</feature>
<dbReference type="GO" id="GO:0005886">
    <property type="term" value="C:plasma membrane"/>
    <property type="evidence" value="ECO:0007669"/>
    <property type="project" value="UniProtKB-SubCell"/>
</dbReference>
<feature type="domain" description="MrpA C-terminal/MbhE" evidence="13">
    <location>
        <begin position="697"/>
        <end position="775"/>
    </location>
</feature>
<accession>A0A150H877</accession>
<evidence type="ECO:0000313" key="14">
    <source>
        <dbReference type="EMBL" id="KXZ58307.1"/>
    </source>
</evidence>
<keyword evidence="5 9" id="KW-1133">Transmembrane helix</keyword>
<keyword evidence="15" id="KW-1185">Reference proteome</keyword>
<evidence type="ECO:0000256" key="2">
    <source>
        <dbReference type="ARBA" id="ARBA00022448"/>
    </source>
</evidence>
<feature type="transmembrane region" description="Helical" evidence="9">
    <location>
        <begin position="611"/>
        <end position="630"/>
    </location>
</feature>
<feature type="domain" description="MrpA C-terminal/MbhD" evidence="12">
    <location>
        <begin position="619"/>
        <end position="683"/>
    </location>
</feature>
<evidence type="ECO:0000259" key="12">
    <source>
        <dbReference type="Pfam" id="PF13244"/>
    </source>
</evidence>
<sequence>MSLTFTDSPMMKGAYVELASTLGLLGAVVVLVPLITRFFGRNSGWIIGAAYIAAAVVFTPAAAAVFAGGTPSWSVAWVPALGARAALQADGLGVIFTYIALLIGAVVLFYSTRYFPPGRTTSFYWLMATFTFAMVGLVLADDLFLLFVCWEVTSLASFMLIARSGPAAWAPSLRTMFMTFFGGVLLLAAVALIAMTTGTTSVSAALASSAWSDLPWLAPTAAVLVAVAAFTKSAQFPFHAWLPDAMAAATPVSAYLHAAAVVKAGIFLLFRFSPAFHDVVVWNVLLTTVGLITVAVGGWLALTQDDVKKLMAFSTVSQLGLIVAAVGVGTPLALTAGLLHVVAHAMFKSGLFMMVGVIDHIGHTRIFGSIPKLARIAPFSFAVTVIGAASMAGIPPLMGFVSKEAIFSGLLSAGSVAGVVALIAAALASIFTIAYCVRIVFGAFIDGPEVDKSELSPSDPVMFTFAALPILASVPLVFTLGSLERFLTPGVASSLGESADVHLSLWHGFNLELAASIVIIIAGLVVIAFRSRVFAAFAKSGPPITTAQVLRGIQGVFRRCGVVLNRFIGSERALPHLTASFTLLAIVVYGGAIAVFASGGVPPLQKNLNRTMDVVLMLVIGFAVLSVCMARSRLTATISLSAVGILATVQLMALGAPDVTLTQLLVEAMTIIVFMLVLQKLPKTFWRYPKRKQFGRAVFAVVVGGAMALVTFLVSGRRERSEIAMKYLHEAPEISGGDNIVNTILVEFRALDTLGELTVLGMAGIAIVAVMSSVRDRYIDPPASEIAEVPRKPWVAVRPKGTVAHRAVFEAWPNLVALRLTFKVAAPILALTSFIIFMRGHNEPGGGFIAALVGSAIIGLAYMATSNDRAIGPPRLPLYLIGGGVMTAVMTGFLNLVMTGSFLEPAHGHFAGQHWTTSMIFDVGVYLAVVGLILVSFNLLGTSDSAFTPAGSDVLTGGRMHRDVDFERTRERTDEMVHGELSGPLDAVRAQRPTARQRLRPGRSLGVVDQQEADQKNGGRQ</sequence>
<feature type="transmembrane region" description="Helical" evidence="9">
    <location>
        <begin position="698"/>
        <end position="716"/>
    </location>
</feature>
<reference evidence="14 15" key="1">
    <citation type="submission" date="2016-01" db="EMBL/GenBank/DDBJ databases">
        <title>Use of Whole Genome Sequencing to ascertain that Brevibacterium massiliense (Roux, Raoult 2009) is a later heterotypic synonym of Brevibacterium ravenspurgense (Mages 2008).</title>
        <authorList>
            <person name="Bernier A.-M."/>
            <person name="Burdz T."/>
            <person name="Huynh C."/>
            <person name="Pachecho A.L."/>
            <person name="Wiebe D."/>
            <person name="Bonner C."/>
            <person name="Bernard K."/>
        </authorList>
    </citation>
    <scope>NUCLEOTIDE SEQUENCE [LARGE SCALE GENOMIC DNA]</scope>
    <source>
        <strain evidence="14 15">CCUG56047</strain>
    </source>
</reference>
<feature type="transmembrane region" description="Helical" evidence="9">
    <location>
        <begin position="503"/>
        <end position="529"/>
    </location>
</feature>
<keyword evidence="4 7" id="KW-0812">Transmembrane</keyword>
<dbReference type="RefSeq" id="WP_062021629.1">
    <property type="nucleotide sequence ID" value="NZ_LQQC01000010.1"/>
</dbReference>
<organism evidence="14 15">
    <name type="scientific">Brevibacterium ravenspurgense</name>
    <dbReference type="NCBI Taxonomy" id="479117"/>
    <lineage>
        <taxon>Bacteria</taxon>
        <taxon>Bacillati</taxon>
        <taxon>Actinomycetota</taxon>
        <taxon>Actinomycetes</taxon>
        <taxon>Micrococcales</taxon>
        <taxon>Brevibacteriaceae</taxon>
        <taxon>Brevibacterium</taxon>
    </lineage>
</organism>
<feature type="transmembrane region" description="Helical" evidence="9">
    <location>
        <begin position="845"/>
        <end position="864"/>
    </location>
</feature>
<feature type="transmembrane region" description="Helical" evidence="9">
    <location>
        <begin position="637"/>
        <end position="655"/>
    </location>
</feature>
<keyword evidence="2" id="KW-0813">Transport</keyword>
<feature type="transmembrane region" description="Helical" evidence="9">
    <location>
        <begin position="373"/>
        <end position="394"/>
    </location>
</feature>
<evidence type="ECO:0000256" key="5">
    <source>
        <dbReference type="ARBA" id="ARBA00022989"/>
    </source>
</evidence>